<dbReference type="InterPro" id="IPR011009">
    <property type="entry name" value="Kinase-like_dom_sf"/>
</dbReference>
<accession>A0A8X8WEG4</accession>
<dbReference type="Proteomes" id="UP000298416">
    <property type="component" value="Unassembled WGS sequence"/>
</dbReference>
<dbReference type="PANTHER" id="PTHR45621">
    <property type="entry name" value="OS01G0588500 PROTEIN-RELATED"/>
    <property type="match status" value="1"/>
</dbReference>
<dbReference type="GO" id="GO:0005524">
    <property type="term" value="F:ATP binding"/>
    <property type="evidence" value="ECO:0007669"/>
    <property type="project" value="UniProtKB-UniRule"/>
</dbReference>
<sequence length="230" mass="25258">MVLVNKTAGLSTPRDGRETSSRRSSFSLPVTPRGEGDILEFSNLKIFSFNDLRTATRNFRPDSVLGEGGFGCVFKGWVDETTFKAAKPGTGMVIAVKRLNQDGLQGHKEWLVSVYYYVYISRTFNINLIQWARPFLASKRRVLRVIDARIQGQYTPTAALKAATLAVRCLATEPKQRPKMKEVVAALEALQDTAVEGTGGPVQHRRTAYRGGGAASYPRPSTPPPLVASL</sequence>
<feature type="region of interest" description="Disordered" evidence="2">
    <location>
        <begin position="1"/>
        <end position="30"/>
    </location>
</feature>
<reference evidence="3" key="2">
    <citation type="submission" date="2020-08" db="EMBL/GenBank/DDBJ databases">
        <title>Plant Genome Project.</title>
        <authorList>
            <person name="Zhang R.-G."/>
        </authorList>
    </citation>
    <scope>NUCLEOTIDE SEQUENCE</scope>
    <source>
        <strain evidence="3">Huo1</strain>
        <tissue evidence="3">Leaf</tissue>
    </source>
</reference>
<organism evidence="3">
    <name type="scientific">Salvia splendens</name>
    <name type="common">Scarlet sage</name>
    <dbReference type="NCBI Taxonomy" id="180675"/>
    <lineage>
        <taxon>Eukaryota</taxon>
        <taxon>Viridiplantae</taxon>
        <taxon>Streptophyta</taxon>
        <taxon>Embryophyta</taxon>
        <taxon>Tracheophyta</taxon>
        <taxon>Spermatophyta</taxon>
        <taxon>Magnoliopsida</taxon>
        <taxon>eudicotyledons</taxon>
        <taxon>Gunneridae</taxon>
        <taxon>Pentapetalae</taxon>
        <taxon>asterids</taxon>
        <taxon>lamiids</taxon>
        <taxon>Lamiales</taxon>
        <taxon>Lamiaceae</taxon>
        <taxon>Nepetoideae</taxon>
        <taxon>Mentheae</taxon>
        <taxon>Salviinae</taxon>
        <taxon>Salvia</taxon>
        <taxon>Salvia subgen. Calosphace</taxon>
        <taxon>core Calosphace</taxon>
    </lineage>
</organism>
<dbReference type="SUPFAM" id="SSF56112">
    <property type="entry name" value="Protein kinase-like (PK-like)"/>
    <property type="match status" value="2"/>
</dbReference>
<evidence type="ECO:0000256" key="1">
    <source>
        <dbReference type="PROSITE-ProRule" id="PRU10141"/>
    </source>
</evidence>
<dbReference type="PROSITE" id="PS00107">
    <property type="entry name" value="PROTEIN_KINASE_ATP"/>
    <property type="match status" value="1"/>
</dbReference>
<feature type="region of interest" description="Disordered" evidence="2">
    <location>
        <begin position="196"/>
        <end position="230"/>
    </location>
</feature>
<dbReference type="EMBL" id="PNBA02000018">
    <property type="protein sequence ID" value="KAG6393472.1"/>
    <property type="molecule type" value="Genomic_DNA"/>
</dbReference>
<name>A0A8X8WEG4_SALSN</name>
<gene>
    <name evidence="3" type="ORF">SASPL_147714</name>
</gene>
<dbReference type="InterPro" id="IPR050823">
    <property type="entry name" value="Plant_Ser_Thr_Prot_Kinase"/>
</dbReference>
<dbReference type="Gene3D" id="1.10.510.10">
    <property type="entry name" value="Transferase(Phosphotransferase) domain 1"/>
    <property type="match status" value="1"/>
</dbReference>
<keyword evidence="1" id="KW-0067">ATP-binding</keyword>
<comment type="caution">
    <text evidence="3">The sequence shown here is derived from an EMBL/GenBank/DDBJ whole genome shotgun (WGS) entry which is preliminary data.</text>
</comment>
<keyword evidence="1" id="KW-0547">Nucleotide-binding</keyword>
<evidence type="ECO:0000256" key="2">
    <source>
        <dbReference type="SAM" id="MobiDB-lite"/>
    </source>
</evidence>
<feature type="compositionally biased region" description="Pro residues" evidence="2">
    <location>
        <begin position="220"/>
        <end position="230"/>
    </location>
</feature>
<evidence type="ECO:0000313" key="3">
    <source>
        <dbReference type="EMBL" id="KAG6393472.1"/>
    </source>
</evidence>
<evidence type="ECO:0000313" key="4">
    <source>
        <dbReference type="Proteomes" id="UP000298416"/>
    </source>
</evidence>
<feature type="binding site" evidence="1">
    <location>
        <position position="97"/>
    </location>
    <ligand>
        <name>ATP</name>
        <dbReference type="ChEBI" id="CHEBI:30616"/>
    </ligand>
</feature>
<protein>
    <submittedName>
        <fullName evidence="3">Uncharacterized protein</fullName>
    </submittedName>
</protein>
<reference evidence="3" key="1">
    <citation type="submission" date="2018-01" db="EMBL/GenBank/DDBJ databases">
        <authorList>
            <person name="Mao J.F."/>
        </authorList>
    </citation>
    <scope>NUCLEOTIDE SEQUENCE</scope>
    <source>
        <strain evidence="3">Huo1</strain>
        <tissue evidence="3">Leaf</tissue>
    </source>
</reference>
<proteinExistence type="predicted"/>
<keyword evidence="4" id="KW-1185">Reference proteome</keyword>
<dbReference type="Gene3D" id="3.30.200.20">
    <property type="entry name" value="Phosphorylase Kinase, domain 1"/>
    <property type="match status" value="1"/>
</dbReference>
<dbReference type="AlphaFoldDB" id="A0A8X8WEG4"/>
<dbReference type="InterPro" id="IPR017441">
    <property type="entry name" value="Protein_kinase_ATP_BS"/>
</dbReference>